<dbReference type="RefSeq" id="WP_190183176.1">
    <property type="nucleotide sequence ID" value="NZ_BMVP01000002.1"/>
</dbReference>
<dbReference type="Proteomes" id="UP000642673">
    <property type="component" value="Unassembled WGS sequence"/>
</dbReference>
<name>A0ABQ3EQH7_9ACTN</name>
<reference evidence="3" key="1">
    <citation type="journal article" date="2019" name="Int. J. Syst. Evol. Microbiol.">
        <title>The Global Catalogue of Microorganisms (GCM) 10K type strain sequencing project: providing services to taxonomists for standard genome sequencing and annotation.</title>
        <authorList>
            <consortium name="The Broad Institute Genomics Platform"/>
            <consortium name="The Broad Institute Genome Sequencing Center for Infectious Disease"/>
            <person name="Wu L."/>
            <person name="Ma J."/>
        </authorList>
    </citation>
    <scope>NUCLEOTIDE SEQUENCE [LARGE SCALE GENOMIC DNA]</scope>
    <source>
        <strain evidence="3">JCM 4738</strain>
    </source>
</reference>
<gene>
    <name evidence="2" type="ORF">GCM10010347_14630</name>
</gene>
<accession>A0ABQ3EQH7</accession>
<sequence length="113" mass="11179">MPVHRTEPADDDPADDDPAADEAVPPAGGWLWAVTDEAGGTAVGAGGGEPLEKAAMALATPAMALTTAAPAAQSLAWERPVDTGAAAADGKYGGGAGYCAEWCDGSCTIPPER</sequence>
<dbReference type="EMBL" id="BMVP01000002">
    <property type="protein sequence ID" value="GHB46088.1"/>
    <property type="molecule type" value="Genomic_DNA"/>
</dbReference>
<feature type="region of interest" description="Disordered" evidence="1">
    <location>
        <begin position="1"/>
        <end position="26"/>
    </location>
</feature>
<evidence type="ECO:0000313" key="2">
    <source>
        <dbReference type="EMBL" id="GHB46088.1"/>
    </source>
</evidence>
<feature type="compositionally biased region" description="Acidic residues" evidence="1">
    <location>
        <begin position="9"/>
        <end position="20"/>
    </location>
</feature>
<keyword evidence="3" id="KW-1185">Reference proteome</keyword>
<proteinExistence type="predicted"/>
<evidence type="ECO:0000256" key="1">
    <source>
        <dbReference type="SAM" id="MobiDB-lite"/>
    </source>
</evidence>
<organism evidence="2 3">
    <name type="scientific">Streptomyces cirratus</name>
    <dbReference type="NCBI Taxonomy" id="68187"/>
    <lineage>
        <taxon>Bacteria</taxon>
        <taxon>Bacillati</taxon>
        <taxon>Actinomycetota</taxon>
        <taxon>Actinomycetes</taxon>
        <taxon>Kitasatosporales</taxon>
        <taxon>Streptomycetaceae</taxon>
        <taxon>Streptomyces</taxon>
    </lineage>
</organism>
<protein>
    <submittedName>
        <fullName evidence="2">Uncharacterized protein</fullName>
    </submittedName>
</protein>
<comment type="caution">
    <text evidence="2">The sequence shown here is derived from an EMBL/GenBank/DDBJ whole genome shotgun (WGS) entry which is preliminary data.</text>
</comment>
<evidence type="ECO:0000313" key="3">
    <source>
        <dbReference type="Proteomes" id="UP000642673"/>
    </source>
</evidence>